<reference evidence="9 10" key="2">
    <citation type="submission" date="2018-11" db="EMBL/GenBank/DDBJ databases">
        <authorList>
            <consortium name="Pathogen Informatics"/>
        </authorList>
    </citation>
    <scope>NUCLEOTIDE SEQUENCE [LARGE SCALE GENOMIC DNA]</scope>
</reference>
<dbReference type="FunFam" id="1.10.418.10:FF:000088">
    <property type="entry name" value="Alpha-actinin, sarcomeric"/>
    <property type="match status" value="1"/>
</dbReference>
<dbReference type="PROSITE" id="PS00019">
    <property type="entry name" value="ACTININ_1"/>
    <property type="match status" value="1"/>
</dbReference>
<evidence type="ECO:0000256" key="6">
    <source>
        <dbReference type="SAM" id="Coils"/>
    </source>
</evidence>
<dbReference type="InterPro" id="IPR011992">
    <property type="entry name" value="EF-hand-dom_pair"/>
</dbReference>
<dbReference type="SUPFAM" id="SSF47576">
    <property type="entry name" value="Calponin-homology domain, CH-domain"/>
    <property type="match status" value="1"/>
</dbReference>
<evidence type="ECO:0000256" key="3">
    <source>
        <dbReference type="ARBA" id="ARBA00022737"/>
    </source>
</evidence>
<protein>
    <submittedName>
        <fullName evidence="11">Calponin-homology (CH) domain-containing protein</fullName>
    </submittedName>
</protein>
<dbReference type="Gene3D" id="1.20.58.60">
    <property type="match status" value="4"/>
</dbReference>
<feature type="domain" description="Calponin-homology (CH)" evidence="7">
    <location>
        <begin position="157"/>
        <end position="263"/>
    </location>
</feature>
<dbReference type="FunFam" id="1.10.418.10:FF:000001">
    <property type="entry name" value="Actinin alpha 1"/>
    <property type="match status" value="1"/>
</dbReference>
<evidence type="ECO:0000259" key="8">
    <source>
        <dbReference type="PROSITE" id="PS50222"/>
    </source>
</evidence>
<dbReference type="InterPro" id="IPR002048">
    <property type="entry name" value="EF_hand_dom"/>
</dbReference>
<feature type="domain" description="EF-hand" evidence="8">
    <location>
        <begin position="750"/>
        <end position="785"/>
    </location>
</feature>
<evidence type="ECO:0000256" key="4">
    <source>
        <dbReference type="ARBA" id="ARBA00022837"/>
    </source>
</evidence>
<dbReference type="PROSITE" id="PS00018">
    <property type="entry name" value="EF_HAND_1"/>
    <property type="match status" value="1"/>
</dbReference>
<dbReference type="PROSITE" id="PS50021">
    <property type="entry name" value="CH"/>
    <property type="match status" value="2"/>
</dbReference>
<dbReference type="SMART" id="SM01184">
    <property type="entry name" value="efhand_Ca_insen"/>
    <property type="match status" value="1"/>
</dbReference>
<dbReference type="CDD" id="cd00176">
    <property type="entry name" value="SPEC"/>
    <property type="match status" value="2"/>
</dbReference>
<dbReference type="PROSITE" id="PS00020">
    <property type="entry name" value="ACTININ_2"/>
    <property type="match status" value="1"/>
</dbReference>
<keyword evidence="4" id="KW-0106">Calcium</keyword>
<dbReference type="InterPro" id="IPR018159">
    <property type="entry name" value="Spectrin/alpha-actinin"/>
</dbReference>
<sequence>MSGESREVKTHQKKSIFEFEGYADDDDDEEVPERETAIDPIWEKQQKKTFTAWCNLHLKKKNAEITVIEEDFRNGFNLLLLLDAISGEQLPPPERGKLRVHKILNVNKALDFIQKKGVKLVGIAAEEIVDGNVKMTLGMIWTIILRFAIQDIQIENCSANDGLLLWCQRSTEPYPEVNVKNFNTSFKDGKAFCAIINRYRPDLLDFNDVAKASARDALTKAFDVAEESLSIPKMLDVDDMIESVKPDDRSVITYVSCFFHLFAEAEKTSAAATRIKKAVEISQMSDQLCDSYNSLFTDLKEWIIKKKADFDLRKPILNLEDVNKSIEGLRQYQTEEKPAKIEEKSHLETTFRTLQTRLRLNNRPPYLPSDGMLIADILILWKELEVCEKNYEEWLMGERKRTTTLAYWLSRFEVRCKTFEAWAGGKSDYLKSSDYTTCTVAEVRPMLKKHEAFVSDLMAQQDRVERIESIAREIRSLISYGHMFCWSCVISIFATPFCNKNPLLTGAQSVLEKIDAKHLEIAKLSAPFHNWMQQAEEDLLDKFIAQSIVDVEKLIKTHGEYEKSLKAKEKEYGNIKDLEVEIDDLCKQINRESIVNPYTNVTTCMLHEQWKMLQKLTDQRRRELEQEKEHQLASDQVRKRFIQFATELNGWLEQTQGRLNNVGLGEASLEEQVKLLSNLSSELEAQRPKLSELEDCHQVQLQDAYEDLDLPVSMATLRSVWNQLSTGLKYTQNEIENQILTRDSKGLSKTQLDDLRRCFNHFDKDHTGRLECPEFKACLVSVGHSIVAEDKKQSDEDILKLMKQLDPNSNGSIAFDVFVDYMTRELTDLDTSDQLLQSFRTISGEKGYLTEADLRRELPPEQAEYILSKLQPLSGNPAGDTGALDFEHYVLTIYGTK</sequence>
<keyword evidence="2" id="KW-0479">Metal-binding</keyword>
<evidence type="ECO:0000313" key="9">
    <source>
        <dbReference type="EMBL" id="VDM31897.1"/>
    </source>
</evidence>
<evidence type="ECO:0000256" key="1">
    <source>
        <dbReference type="ARBA" id="ARBA00010255"/>
    </source>
</evidence>
<dbReference type="InterPro" id="IPR014837">
    <property type="entry name" value="EF-hand_Ca_insen"/>
</dbReference>
<keyword evidence="3" id="KW-0677">Repeat</keyword>
<evidence type="ECO:0000256" key="2">
    <source>
        <dbReference type="ARBA" id="ARBA00022723"/>
    </source>
</evidence>
<dbReference type="WBParaSite" id="TTAC_0000752001-mRNA-1">
    <property type="protein sequence ID" value="TTAC_0000752001-mRNA-1"/>
    <property type="gene ID" value="TTAC_0000752001"/>
</dbReference>
<dbReference type="InterPro" id="IPR036872">
    <property type="entry name" value="CH_dom_sf"/>
</dbReference>
<keyword evidence="10" id="KW-1185">Reference proteome</keyword>
<reference evidence="11" key="1">
    <citation type="submission" date="2017-02" db="UniProtKB">
        <authorList>
            <consortium name="WormBaseParasite"/>
        </authorList>
    </citation>
    <scope>IDENTIFICATION</scope>
</reference>
<dbReference type="InterPro" id="IPR018247">
    <property type="entry name" value="EF_Hand_1_Ca_BS"/>
</dbReference>
<dbReference type="GO" id="GO:0005509">
    <property type="term" value="F:calcium ion binding"/>
    <property type="evidence" value="ECO:0007669"/>
    <property type="project" value="InterPro"/>
</dbReference>
<dbReference type="AlphaFoldDB" id="A0A0R3X2K1"/>
<feature type="domain" description="Calponin-homology (CH)" evidence="7">
    <location>
        <begin position="44"/>
        <end position="148"/>
    </location>
</feature>
<dbReference type="CDD" id="cd21214">
    <property type="entry name" value="CH_ACTN_rpt1"/>
    <property type="match status" value="1"/>
</dbReference>
<dbReference type="SUPFAM" id="SSF47473">
    <property type="entry name" value="EF-hand"/>
    <property type="match status" value="1"/>
</dbReference>
<comment type="similarity">
    <text evidence="1">Belongs to the alpha-actinin family.</text>
</comment>
<keyword evidence="5" id="KW-0009">Actin-binding</keyword>
<evidence type="ECO:0000256" key="5">
    <source>
        <dbReference type="ARBA" id="ARBA00023203"/>
    </source>
</evidence>
<dbReference type="InterPro" id="IPR001715">
    <property type="entry name" value="CH_dom"/>
</dbReference>
<dbReference type="Pfam" id="PF00307">
    <property type="entry name" value="CH"/>
    <property type="match status" value="2"/>
</dbReference>
<dbReference type="EMBL" id="UYWX01020378">
    <property type="protein sequence ID" value="VDM31897.1"/>
    <property type="molecule type" value="Genomic_DNA"/>
</dbReference>
<accession>A0A0R3X2K1</accession>
<dbReference type="STRING" id="6205.A0A0R3X2K1"/>
<feature type="domain" description="EF-hand" evidence="8">
    <location>
        <begin position="793"/>
        <end position="828"/>
    </location>
</feature>
<evidence type="ECO:0000313" key="10">
    <source>
        <dbReference type="Proteomes" id="UP000274429"/>
    </source>
</evidence>
<evidence type="ECO:0000259" key="7">
    <source>
        <dbReference type="PROSITE" id="PS50021"/>
    </source>
</evidence>
<dbReference type="Gene3D" id="1.10.418.10">
    <property type="entry name" value="Calponin-like domain"/>
    <property type="match status" value="2"/>
</dbReference>
<dbReference type="SMART" id="SM00150">
    <property type="entry name" value="SPEC"/>
    <property type="match status" value="3"/>
</dbReference>
<dbReference type="InterPro" id="IPR001589">
    <property type="entry name" value="Actinin_actin-bd_CS"/>
</dbReference>
<proteinExistence type="inferred from homology"/>
<feature type="coiled-coil region" evidence="6">
    <location>
        <begin position="551"/>
        <end position="595"/>
    </location>
</feature>
<dbReference type="Pfam" id="PF13499">
    <property type="entry name" value="EF-hand_7"/>
    <property type="match status" value="1"/>
</dbReference>
<organism evidence="11">
    <name type="scientific">Hydatigena taeniaeformis</name>
    <name type="common">Feline tapeworm</name>
    <name type="synonym">Taenia taeniaeformis</name>
    <dbReference type="NCBI Taxonomy" id="6205"/>
    <lineage>
        <taxon>Eukaryota</taxon>
        <taxon>Metazoa</taxon>
        <taxon>Spiralia</taxon>
        <taxon>Lophotrochozoa</taxon>
        <taxon>Platyhelminthes</taxon>
        <taxon>Cestoda</taxon>
        <taxon>Eucestoda</taxon>
        <taxon>Cyclophyllidea</taxon>
        <taxon>Taeniidae</taxon>
        <taxon>Hydatigera</taxon>
    </lineage>
</organism>
<dbReference type="GO" id="GO:0003779">
    <property type="term" value="F:actin binding"/>
    <property type="evidence" value="ECO:0007669"/>
    <property type="project" value="UniProtKB-KW"/>
</dbReference>
<dbReference type="Pfam" id="PF08726">
    <property type="entry name" value="EFhand_Ca_insen"/>
    <property type="match status" value="1"/>
</dbReference>
<dbReference type="Gene3D" id="1.10.238.10">
    <property type="entry name" value="EF-hand"/>
    <property type="match status" value="2"/>
</dbReference>
<name>A0A0R3X2K1_HYDTA</name>
<dbReference type="PANTHER" id="PTHR11915">
    <property type="entry name" value="SPECTRIN/FILAMIN RELATED CYTOSKELETAL PROTEIN"/>
    <property type="match status" value="1"/>
</dbReference>
<dbReference type="OrthoDB" id="18853at2759"/>
<dbReference type="SMART" id="SM00054">
    <property type="entry name" value="EFh"/>
    <property type="match status" value="2"/>
</dbReference>
<evidence type="ECO:0000313" key="11">
    <source>
        <dbReference type="WBParaSite" id="TTAC_0000752001-mRNA-1"/>
    </source>
</evidence>
<dbReference type="PROSITE" id="PS50222">
    <property type="entry name" value="EF_HAND_2"/>
    <property type="match status" value="2"/>
</dbReference>
<dbReference type="Proteomes" id="UP000274429">
    <property type="component" value="Unassembled WGS sequence"/>
</dbReference>
<dbReference type="SUPFAM" id="SSF46966">
    <property type="entry name" value="Spectrin repeat"/>
    <property type="match status" value="4"/>
</dbReference>
<gene>
    <name evidence="9" type="ORF">TTAC_LOCUS7505</name>
</gene>
<keyword evidence="6" id="KW-0175">Coiled coil</keyword>
<dbReference type="SMART" id="SM00033">
    <property type="entry name" value="CH"/>
    <property type="match status" value="2"/>
</dbReference>
<dbReference type="Pfam" id="PF00435">
    <property type="entry name" value="Spectrin"/>
    <property type="match status" value="2"/>
</dbReference>
<dbReference type="InterPro" id="IPR002017">
    <property type="entry name" value="Spectrin_repeat"/>
</dbReference>